<evidence type="ECO:0000313" key="2">
    <source>
        <dbReference type="Proteomes" id="UP000008142"/>
    </source>
</evidence>
<dbReference type="AlphaFoldDB" id="F0UK27"/>
<accession>F0UK27</accession>
<protein>
    <submittedName>
        <fullName evidence="1">Predicted protein</fullName>
    </submittedName>
</protein>
<reference evidence="2" key="1">
    <citation type="submission" date="2008-07" db="EMBL/GenBank/DDBJ databases">
        <title>Annotation of Ajellomyces capsulatus strain H88.</title>
        <authorList>
            <person name="Champion M."/>
            <person name="Cuomo C."/>
            <person name="Ma L.-J."/>
            <person name="Henn M.R."/>
            <person name="Sil A."/>
            <person name="Goldman B."/>
            <person name="Young S.K."/>
            <person name="Kodira C.D."/>
            <person name="Zeng Q."/>
            <person name="Koehrsen M."/>
            <person name="Alvarado L."/>
            <person name="Berlin A."/>
            <person name="Borenstein D."/>
            <person name="Chen Z."/>
            <person name="Engels R."/>
            <person name="Freedman E."/>
            <person name="Gellesch M."/>
            <person name="Goldberg J."/>
            <person name="Griggs A."/>
            <person name="Gujja S."/>
            <person name="Heiman D."/>
            <person name="Hepburn T."/>
            <person name="Howarth C."/>
            <person name="Jen D."/>
            <person name="Larson L."/>
            <person name="Lewis B."/>
            <person name="Mehta T."/>
            <person name="Park D."/>
            <person name="Pearson M."/>
            <person name="Roberts A."/>
            <person name="Saif S."/>
            <person name="Shea T."/>
            <person name="Shenoy N."/>
            <person name="Sisk P."/>
            <person name="Stolte C."/>
            <person name="Sykes S."/>
            <person name="Walk T."/>
            <person name="White J."/>
            <person name="Yandava C."/>
            <person name="Klein B."/>
            <person name="McEwen J.G."/>
            <person name="Puccia R."/>
            <person name="Goldman G.H."/>
            <person name="Felipe M.S."/>
            <person name="Nino-Vega G."/>
            <person name="San-Blas G."/>
            <person name="Taylor J."/>
            <person name="Mendoza L."/>
            <person name="Galagan J."/>
            <person name="Nusbaum C."/>
            <person name="Birren B."/>
        </authorList>
    </citation>
    <scope>NUCLEOTIDE SEQUENCE [LARGE SCALE GENOMIC DNA]</scope>
    <source>
        <strain evidence="2">H88</strain>
    </source>
</reference>
<evidence type="ECO:0000313" key="1">
    <source>
        <dbReference type="EMBL" id="EGC45867.1"/>
    </source>
</evidence>
<proteinExistence type="predicted"/>
<dbReference type="Proteomes" id="UP000008142">
    <property type="component" value="Unassembled WGS sequence"/>
</dbReference>
<sequence length="154" mass="17025">MLSLEQEGTNPSGQQPRSQVDWLIGVQLVQHPWRALLFNPESGLASCDCKVDLLDSTIRASTIPRFHDSRRWLARGFCQDPIGRCWAGSGPRSPHTPHLPSRANGRTRLPARLDYVSGVDKTRLGPPARCSLADVMAVLFLANPRPPSFTADRC</sequence>
<dbReference type="EMBL" id="DS990639">
    <property type="protein sequence ID" value="EGC45867.1"/>
    <property type="molecule type" value="Genomic_DNA"/>
</dbReference>
<name>F0UK27_AJEC8</name>
<organism evidence="2">
    <name type="scientific">Ajellomyces capsulatus (strain H88)</name>
    <name type="common">Darling's disease fungus</name>
    <name type="synonym">Histoplasma capsulatum</name>
    <dbReference type="NCBI Taxonomy" id="544711"/>
    <lineage>
        <taxon>Eukaryota</taxon>
        <taxon>Fungi</taxon>
        <taxon>Dikarya</taxon>
        <taxon>Ascomycota</taxon>
        <taxon>Pezizomycotina</taxon>
        <taxon>Eurotiomycetes</taxon>
        <taxon>Eurotiomycetidae</taxon>
        <taxon>Onygenales</taxon>
        <taxon>Ajellomycetaceae</taxon>
        <taxon>Histoplasma</taxon>
    </lineage>
</organism>
<dbReference type="HOGENOM" id="CLU_1703708_0_0_1"/>
<gene>
    <name evidence="1" type="ORF">HCEG_05082</name>
</gene>